<evidence type="ECO:0000313" key="3">
    <source>
        <dbReference type="Proteomes" id="UP000061432"/>
    </source>
</evidence>
<keyword evidence="1" id="KW-0732">Signal</keyword>
<geneLocation type="plasmid" evidence="3">
    <name>pMaq22A_4p DNA</name>
</geneLocation>
<reference evidence="2 3" key="1">
    <citation type="journal article" date="2015" name="Genome Announc.">
        <title>Complete Genome Sequence of Methylobacterium aquaticum Strain 22A, Isolated from Racomitrium japonicum Moss.</title>
        <authorList>
            <person name="Tani A."/>
            <person name="Ogura Y."/>
            <person name="Hayashi T."/>
            <person name="Kimbara K."/>
        </authorList>
    </citation>
    <scope>NUCLEOTIDE SEQUENCE [LARGE SCALE GENOMIC DNA]</scope>
    <source>
        <strain evidence="2 3">MA-22A</strain>
        <plasmid evidence="3">Plasmid pMaq22A_4p DNA</plasmid>
    </source>
</reference>
<dbReference type="PATRIC" id="fig|270351.10.peg.7612"/>
<feature type="chain" id="PRO_5002197414" evidence="1">
    <location>
        <begin position="25"/>
        <end position="124"/>
    </location>
</feature>
<feature type="signal peptide" evidence="1">
    <location>
        <begin position="1"/>
        <end position="24"/>
    </location>
</feature>
<proteinExistence type="predicted"/>
<dbReference type="EMBL" id="AP014708">
    <property type="protein sequence ID" value="BAQ50420.1"/>
    <property type="molecule type" value="Genomic_DNA"/>
</dbReference>
<dbReference type="PROSITE" id="PS51318">
    <property type="entry name" value="TAT"/>
    <property type="match status" value="1"/>
</dbReference>
<gene>
    <name evidence="2" type="ORF">Maq22A_4p60360</name>
</gene>
<name>A0A0C6G2M8_9HYPH</name>
<dbReference type="InterPro" id="IPR006311">
    <property type="entry name" value="TAT_signal"/>
</dbReference>
<dbReference type="KEGG" id="maqu:Maq22A_4p60360"/>
<evidence type="ECO:0000256" key="1">
    <source>
        <dbReference type="SAM" id="SignalP"/>
    </source>
</evidence>
<dbReference type="Proteomes" id="UP000061432">
    <property type="component" value="Plasmid pMaq22A_4p"/>
</dbReference>
<keyword evidence="2" id="KW-0614">Plasmid</keyword>
<dbReference type="RefSeq" id="WP_060851458.1">
    <property type="nucleotide sequence ID" value="NZ_AP014708.1"/>
</dbReference>
<accession>A0A0C6G2M8</accession>
<protein>
    <submittedName>
        <fullName evidence="2">Uncharacterized protein</fullName>
    </submittedName>
</protein>
<dbReference type="AlphaFoldDB" id="A0A0C6G2M8"/>
<organism evidence="2 3">
    <name type="scientific">Methylobacterium aquaticum</name>
    <dbReference type="NCBI Taxonomy" id="270351"/>
    <lineage>
        <taxon>Bacteria</taxon>
        <taxon>Pseudomonadati</taxon>
        <taxon>Pseudomonadota</taxon>
        <taxon>Alphaproteobacteria</taxon>
        <taxon>Hyphomicrobiales</taxon>
        <taxon>Methylobacteriaceae</taxon>
        <taxon>Methylobacterium</taxon>
    </lineage>
</organism>
<evidence type="ECO:0000313" key="2">
    <source>
        <dbReference type="EMBL" id="BAQ50420.1"/>
    </source>
</evidence>
<sequence>MLQRRALLGGAAAALAVATLPLQAAPVLPVRPRRAMTEFWGWLMNLRPRDAAEADRLIRAGIAERLGPLPARFVSPEFDVTVHGYEGFDAMSQHAGKANFRVTVPRAAGPTTEVADFPVRFAES</sequence>
<reference evidence="3" key="2">
    <citation type="submission" date="2015-01" db="EMBL/GenBank/DDBJ databases">
        <title>Complete genome sequence of Methylobacterium aquaticum strain 22A.</title>
        <authorList>
            <person name="Tani A."/>
            <person name="Ogura Y."/>
            <person name="Hayashi T."/>
        </authorList>
    </citation>
    <scope>NUCLEOTIDE SEQUENCE [LARGE SCALE GENOMIC DNA]</scope>
    <source>
        <strain evidence="3">MA-22A</strain>
        <plasmid evidence="3">Plasmid pMaq22A_4p DNA</plasmid>
    </source>
</reference>